<keyword evidence="3 6" id="KW-0378">Hydrolase</keyword>
<reference evidence="8" key="1">
    <citation type="journal article" date="2019" name="Int. J. Syst. Evol. Microbiol.">
        <title>The Global Catalogue of Microorganisms (GCM) 10K type strain sequencing project: providing services to taxonomists for standard genome sequencing and annotation.</title>
        <authorList>
            <consortium name="The Broad Institute Genomics Platform"/>
            <consortium name="The Broad Institute Genome Sequencing Center for Infectious Disease"/>
            <person name="Wu L."/>
            <person name="Ma J."/>
        </authorList>
    </citation>
    <scope>NUCLEOTIDE SEQUENCE [LARGE SCALE GENOMIC DNA]</scope>
    <source>
        <strain evidence="8">CGMCC 1.19062</strain>
    </source>
</reference>
<dbReference type="SUPFAM" id="SSF56420">
    <property type="entry name" value="Peptide deformylase"/>
    <property type="match status" value="1"/>
</dbReference>
<dbReference type="PANTHER" id="PTHR10458">
    <property type="entry name" value="PEPTIDE DEFORMYLASE"/>
    <property type="match status" value="1"/>
</dbReference>
<feature type="binding site" evidence="6">
    <location>
        <position position="148"/>
    </location>
    <ligand>
        <name>Fe cation</name>
        <dbReference type="ChEBI" id="CHEBI:24875"/>
    </ligand>
</feature>
<dbReference type="InterPro" id="IPR023635">
    <property type="entry name" value="Peptide_deformylase"/>
</dbReference>
<keyword evidence="8" id="KW-1185">Reference proteome</keyword>
<dbReference type="Proteomes" id="UP001597295">
    <property type="component" value="Unassembled WGS sequence"/>
</dbReference>
<proteinExistence type="inferred from homology"/>
<feature type="binding site" evidence="6">
    <location>
        <position position="106"/>
    </location>
    <ligand>
        <name>Fe cation</name>
        <dbReference type="ChEBI" id="CHEBI:24875"/>
    </ligand>
</feature>
<comment type="similarity">
    <text evidence="1 6">Belongs to the polypeptide deformylase family.</text>
</comment>
<evidence type="ECO:0000256" key="5">
    <source>
        <dbReference type="ARBA" id="ARBA00023004"/>
    </source>
</evidence>
<comment type="function">
    <text evidence="6">Removes the formyl group from the N-terminal Met of newly synthesized proteins. Requires at least a dipeptide for an efficient rate of reaction. N-terminal L-methionine is a prerequisite for activity but the enzyme has broad specificity at other positions.</text>
</comment>
<evidence type="ECO:0000256" key="6">
    <source>
        <dbReference type="HAMAP-Rule" id="MF_00163"/>
    </source>
</evidence>
<organism evidence="7 8">
    <name type="scientific">Lacibacterium aquatile</name>
    <dbReference type="NCBI Taxonomy" id="1168082"/>
    <lineage>
        <taxon>Bacteria</taxon>
        <taxon>Pseudomonadati</taxon>
        <taxon>Pseudomonadota</taxon>
        <taxon>Alphaproteobacteria</taxon>
        <taxon>Rhodospirillales</taxon>
        <taxon>Rhodospirillaceae</taxon>
    </lineage>
</organism>
<dbReference type="Pfam" id="PF01327">
    <property type="entry name" value="Pep_deformylase"/>
    <property type="match status" value="1"/>
</dbReference>
<comment type="catalytic activity">
    <reaction evidence="6">
        <text>N-terminal N-formyl-L-methionyl-[peptide] + H2O = N-terminal L-methionyl-[peptide] + formate</text>
        <dbReference type="Rhea" id="RHEA:24420"/>
        <dbReference type="Rhea" id="RHEA-COMP:10639"/>
        <dbReference type="Rhea" id="RHEA-COMP:10640"/>
        <dbReference type="ChEBI" id="CHEBI:15377"/>
        <dbReference type="ChEBI" id="CHEBI:15740"/>
        <dbReference type="ChEBI" id="CHEBI:49298"/>
        <dbReference type="ChEBI" id="CHEBI:64731"/>
        <dbReference type="EC" id="3.5.1.88"/>
    </reaction>
</comment>
<protein>
    <recommendedName>
        <fullName evidence="6">Peptide deformylase</fullName>
        <shortName evidence="6">PDF</shortName>
        <ecNumber evidence="6">3.5.1.88</ecNumber>
    </recommendedName>
    <alternativeName>
        <fullName evidence="6">Polypeptide deformylase</fullName>
    </alternativeName>
</protein>
<feature type="active site" evidence="6">
    <location>
        <position position="149"/>
    </location>
</feature>
<name>A0ABW5DS27_9PROT</name>
<evidence type="ECO:0000256" key="4">
    <source>
        <dbReference type="ARBA" id="ARBA00022917"/>
    </source>
</evidence>
<dbReference type="RefSeq" id="WP_379876764.1">
    <property type="nucleotide sequence ID" value="NZ_JBHUIP010000012.1"/>
</dbReference>
<dbReference type="PANTHER" id="PTHR10458:SF20">
    <property type="entry name" value="PEPTIDE DEFORMYLASE 1"/>
    <property type="match status" value="1"/>
</dbReference>
<dbReference type="Gene3D" id="3.90.45.10">
    <property type="entry name" value="Peptide deformylase"/>
    <property type="match status" value="1"/>
</dbReference>
<dbReference type="InterPro" id="IPR036821">
    <property type="entry name" value="Peptide_deformylase_sf"/>
</dbReference>
<comment type="cofactor">
    <cofactor evidence="6">
        <name>Fe(2+)</name>
        <dbReference type="ChEBI" id="CHEBI:29033"/>
    </cofactor>
    <text evidence="6">Binds 1 Fe(2+) ion.</text>
</comment>
<dbReference type="PIRSF" id="PIRSF004749">
    <property type="entry name" value="Pep_def"/>
    <property type="match status" value="1"/>
</dbReference>
<accession>A0ABW5DS27</accession>
<evidence type="ECO:0000256" key="2">
    <source>
        <dbReference type="ARBA" id="ARBA00022723"/>
    </source>
</evidence>
<dbReference type="EMBL" id="JBHUIP010000012">
    <property type="protein sequence ID" value="MFD2263734.1"/>
    <property type="molecule type" value="Genomic_DNA"/>
</dbReference>
<evidence type="ECO:0000313" key="8">
    <source>
        <dbReference type="Proteomes" id="UP001597295"/>
    </source>
</evidence>
<keyword evidence="4 6" id="KW-0648">Protein biosynthesis</keyword>
<dbReference type="PRINTS" id="PR01576">
    <property type="entry name" value="PDEFORMYLASE"/>
</dbReference>
<gene>
    <name evidence="6" type="primary">def</name>
    <name evidence="7" type="ORF">ACFSM5_12610</name>
</gene>
<dbReference type="HAMAP" id="MF_00163">
    <property type="entry name" value="Pep_deformylase"/>
    <property type="match status" value="1"/>
</dbReference>
<evidence type="ECO:0000256" key="1">
    <source>
        <dbReference type="ARBA" id="ARBA00010759"/>
    </source>
</evidence>
<evidence type="ECO:0000313" key="7">
    <source>
        <dbReference type="EMBL" id="MFD2263734.1"/>
    </source>
</evidence>
<sequence>MNETLPPLPIVKAGHPALRRPAAPIADPTADEWRKLAAQMVASLREAGGVGLAAPQVGVEARLVMFYVPPHRITDRPDDTVCDLTILCNPVIEPLDDEQVEGWEGCLSLPDLRGLVPRFQRIRYSGIQLDGERLVREVGGFHARVVQHECDHLDGTLYPQRMRDIRSLVYADELIAAGGLT</sequence>
<keyword evidence="5 6" id="KW-0408">Iron</keyword>
<comment type="caution">
    <text evidence="7">The sequence shown here is derived from an EMBL/GenBank/DDBJ whole genome shotgun (WGS) entry which is preliminary data.</text>
</comment>
<dbReference type="NCBIfam" id="NF001159">
    <property type="entry name" value="PRK00150.1-3"/>
    <property type="match status" value="1"/>
</dbReference>
<dbReference type="EC" id="3.5.1.88" evidence="6"/>
<dbReference type="CDD" id="cd00487">
    <property type="entry name" value="Pep_deformylase"/>
    <property type="match status" value="1"/>
</dbReference>
<keyword evidence="2 6" id="KW-0479">Metal-binding</keyword>
<feature type="binding site" evidence="6">
    <location>
        <position position="152"/>
    </location>
    <ligand>
        <name>Fe cation</name>
        <dbReference type="ChEBI" id="CHEBI:24875"/>
    </ligand>
</feature>
<evidence type="ECO:0000256" key="3">
    <source>
        <dbReference type="ARBA" id="ARBA00022801"/>
    </source>
</evidence>